<keyword evidence="2" id="KW-0805">Transcription regulation</keyword>
<reference evidence="7" key="1">
    <citation type="journal article" date="2016" name="Nat. Genet.">
        <title>A high-quality carrot genome assembly provides new insights into carotenoid accumulation and asterid genome evolution.</title>
        <authorList>
            <person name="Iorizzo M."/>
            <person name="Ellison S."/>
            <person name="Senalik D."/>
            <person name="Zeng P."/>
            <person name="Satapoomin P."/>
            <person name="Huang J."/>
            <person name="Bowman M."/>
            <person name="Iovene M."/>
            <person name="Sanseverino W."/>
            <person name="Cavagnaro P."/>
            <person name="Yildiz M."/>
            <person name="Macko-Podgorni A."/>
            <person name="Moranska E."/>
            <person name="Grzebelus E."/>
            <person name="Grzebelus D."/>
            <person name="Ashrafi H."/>
            <person name="Zheng Z."/>
            <person name="Cheng S."/>
            <person name="Spooner D."/>
            <person name="Van Deynze A."/>
            <person name="Simon P."/>
        </authorList>
    </citation>
    <scope>NUCLEOTIDE SEQUENCE</scope>
    <source>
        <tissue evidence="7">Leaf</tissue>
    </source>
</reference>
<feature type="compositionally biased region" description="Polar residues" evidence="5">
    <location>
        <begin position="17"/>
        <end position="27"/>
    </location>
</feature>
<dbReference type="GO" id="GO:0003700">
    <property type="term" value="F:DNA-binding transcription factor activity"/>
    <property type="evidence" value="ECO:0007669"/>
    <property type="project" value="InterPro"/>
</dbReference>
<evidence type="ECO:0000259" key="6">
    <source>
        <dbReference type="Pfam" id="PF00249"/>
    </source>
</evidence>
<keyword evidence="8" id="KW-1185">Reference proteome</keyword>
<evidence type="ECO:0000313" key="8">
    <source>
        <dbReference type="Proteomes" id="UP000077755"/>
    </source>
</evidence>
<reference evidence="7" key="2">
    <citation type="submission" date="2022-03" db="EMBL/GenBank/DDBJ databases">
        <title>Draft title - Genomic analysis of global carrot germplasm unveils the trajectory of domestication and the origin of high carotenoid orange carrot.</title>
        <authorList>
            <person name="Iorizzo M."/>
            <person name="Ellison S."/>
            <person name="Senalik D."/>
            <person name="Macko-Podgorni A."/>
            <person name="Grzebelus D."/>
            <person name="Bostan H."/>
            <person name="Rolling W."/>
            <person name="Curaba J."/>
            <person name="Simon P."/>
        </authorList>
    </citation>
    <scope>NUCLEOTIDE SEQUENCE</scope>
    <source>
        <tissue evidence="7">Leaf</tissue>
    </source>
</reference>
<dbReference type="InterPro" id="IPR009057">
    <property type="entry name" value="Homeodomain-like_sf"/>
</dbReference>
<feature type="compositionally biased region" description="Low complexity" evidence="5">
    <location>
        <begin position="68"/>
        <end position="79"/>
    </location>
</feature>
<evidence type="ECO:0000256" key="2">
    <source>
        <dbReference type="ARBA" id="ARBA00023015"/>
    </source>
</evidence>
<dbReference type="AlphaFoldDB" id="A0AAF0WYG5"/>
<dbReference type="PANTHER" id="PTHR31314">
    <property type="entry name" value="MYB FAMILY TRANSCRIPTION FACTOR PHL7-LIKE"/>
    <property type="match status" value="1"/>
</dbReference>
<feature type="region of interest" description="Disordered" evidence="5">
    <location>
        <begin position="1"/>
        <end position="85"/>
    </location>
</feature>
<dbReference type="GO" id="GO:0003677">
    <property type="term" value="F:DNA binding"/>
    <property type="evidence" value="ECO:0007669"/>
    <property type="project" value="InterPro"/>
</dbReference>
<keyword evidence="4" id="KW-0539">Nucleus</keyword>
<accession>A0AAF0WYG5</accession>
<evidence type="ECO:0000313" key="7">
    <source>
        <dbReference type="EMBL" id="WOG98450.1"/>
    </source>
</evidence>
<dbReference type="InterPro" id="IPR001005">
    <property type="entry name" value="SANT/Myb"/>
</dbReference>
<feature type="region of interest" description="Disordered" evidence="5">
    <location>
        <begin position="393"/>
        <end position="414"/>
    </location>
</feature>
<evidence type="ECO:0000256" key="3">
    <source>
        <dbReference type="ARBA" id="ARBA00023163"/>
    </source>
</evidence>
<feature type="domain" description="Myb-like" evidence="6">
    <location>
        <begin position="99"/>
        <end position="150"/>
    </location>
</feature>
<evidence type="ECO:0000256" key="4">
    <source>
        <dbReference type="ARBA" id="ARBA00023242"/>
    </source>
</evidence>
<dbReference type="SUPFAM" id="SSF46689">
    <property type="entry name" value="Homeodomain-like"/>
    <property type="match status" value="1"/>
</dbReference>
<dbReference type="GO" id="GO:0005634">
    <property type="term" value="C:nucleus"/>
    <property type="evidence" value="ECO:0007669"/>
    <property type="project" value="UniProtKB-SubCell"/>
</dbReference>
<dbReference type="InterPro" id="IPR006447">
    <property type="entry name" value="Myb_dom_plants"/>
</dbReference>
<protein>
    <recommendedName>
        <fullName evidence="6">Myb-like domain-containing protein</fullName>
    </recommendedName>
</protein>
<dbReference type="Pfam" id="PF00249">
    <property type="entry name" value="Myb_DNA-binding"/>
    <property type="match status" value="1"/>
</dbReference>
<dbReference type="Gene3D" id="1.10.10.60">
    <property type="entry name" value="Homeodomain-like"/>
    <property type="match status" value="1"/>
</dbReference>
<feature type="compositionally biased region" description="Basic and acidic residues" evidence="5">
    <location>
        <begin position="401"/>
        <end position="414"/>
    </location>
</feature>
<dbReference type="InterPro" id="IPR046955">
    <property type="entry name" value="PHR1-like"/>
</dbReference>
<gene>
    <name evidence="7" type="ORF">DCAR_0417793</name>
</gene>
<organism evidence="7 8">
    <name type="scientific">Daucus carota subsp. sativus</name>
    <name type="common">Carrot</name>
    <dbReference type="NCBI Taxonomy" id="79200"/>
    <lineage>
        <taxon>Eukaryota</taxon>
        <taxon>Viridiplantae</taxon>
        <taxon>Streptophyta</taxon>
        <taxon>Embryophyta</taxon>
        <taxon>Tracheophyta</taxon>
        <taxon>Spermatophyta</taxon>
        <taxon>Magnoliopsida</taxon>
        <taxon>eudicotyledons</taxon>
        <taxon>Gunneridae</taxon>
        <taxon>Pentapetalae</taxon>
        <taxon>asterids</taxon>
        <taxon>campanulids</taxon>
        <taxon>Apiales</taxon>
        <taxon>Apiaceae</taxon>
        <taxon>Apioideae</taxon>
        <taxon>Scandiceae</taxon>
        <taxon>Daucinae</taxon>
        <taxon>Daucus</taxon>
        <taxon>Daucus sect. Daucus</taxon>
    </lineage>
</organism>
<dbReference type="PANTHER" id="PTHR31314:SF174">
    <property type="entry name" value="OS02G0241200 PROTEIN"/>
    <property type="match status" value="1"/>
</dbReference>
<evidence type="ECO:0000256" key="1">
    <source>
        <dbReference type="ARBA" id="ARBA00004123"/>
    </source>
</evidence>
<proteinExistence type="predicted"/>
<feature type="compositionally biased region" description="Basic and acidic residues" evidence="5">
    <location>
        <begin position="38"/>
        <end position="60"/>
    </location>
</feature>
<dbReference type="FunFam" id="1.10.10.60:FF:000002">
    <property type="entry name" value="Myb family transcription factor"/>
    <property type="match status" value="1"/>
</dbReference>
<dbReference type="EMBL" id="CP093346">
    <property type="protein sequence ID" value="WOG98450.1"/>
    <property type="molecule type" value="Genomic_DNA"/>
</dbReference>
<evidence type="ECO:0000256" key="5">
    <source>
        <dbReference type="SAM" id="MobiDB-lite"/>
    </source>
</evidence>
<name>A0AAF0WYG5_DAUCS</name>
<dbReference type="NCBIfam" id="TIGR01557">
    <property type="entry name" value="myb_SHAQKYF"/>
    <property type="match status" value="1"/>
</dbReference>
<keyword evidence="3" id="KW-0804">Transcription</keyword>
<comment type="subcellular location">
    <subcellularLocation>
        <location evidence="1">Nucleus</location>
    </subcellularLocation>
</comment>
<dbReference type="Proteomes" id="UP000077755">
    <property type="component" value="Chromosome 4"/>
</dbReference>
<sequence>MDDQRTDISDQAEILDSKTSPPSSHQRCSFFDLNEAAIDDHSESSNENEHKISANTRHDGVDEDEGSAEASSNNNNTNSEGKEVSGSIVRQYVRSKMPRLRWTPDLHLAFVHAVERLGGQERATPKLVLQLMNVRGLNIAHVKSHLQMYRSKKLDESGQVISRANRLVHGKDEISEMYRRYNPYENLSGHNRSDLLSPLAKSSTFDFRASSSRNQKWNFGDHSSLARLWSNDQSSGPVREKMMSSNSLYDHERNAVLVDSGFKGLSRAPHLIKDNVRLNRNGLASCVEDQKLSAIASTQMICSKAMPHYKPALVSAGRETRSLEFQELKERQIQHRASTEVVSQKSVEDKCLPSLQLSLSPNIDNSTEMTHHRIQDRGKAIDTMLSLSLLPGMSRNLSSKTNKEQTESKHDVKGNKAKLGLSTWDITMLNES</sequence>